<dbReference type="PANTHER" id="PTHR12993">
    <property type="entry name" value="N-ACETYLGLUCOSAMINYL-PHOSPHATIDYLINOSITOL DE-N-ACETYLASE-RELATED"/>
    <property type="match status" value="1"/>
</dbReference>
<proteinExistence type="predicted"/>
<evidence type="ECO:0008006" key="3">
    <source>
        <dbReference type="Google" id="ProtNLM"/>
    </source>
</evidence>
<sequence>MTRRSLMVILAHPDDESFPIGGTLAAYAAQGAVLTLVTATDGQQGIAGGDPVQVVAIRQAELRAAAAVLGIAKLHMLGYADGALADAPQDEVQHRVCALLRRHRPEEESAL</sequence>
<dbReference type="InterPro" id="IPR003737">
    <property type="entry name" value="GlcNAc_PI_deacetylase-related"/>
</dbReference>
<dbReference type="SUPFAM" id="SSF102588">
    <property type="entry name" value="LmbE-like"/>
    <property type="match status" value="1"/>
</dbReference>
<dbReference type="Proteomes" id="UP000220922">
    <property type="component" value="Unassembled WGS sequence"/>
</dbReference>
<accession>A0A2H3KPR2</accession>
<keyword evidence="2" id="KW-1185">Reference proteome</keyword>
<dbReference type="OrthoDB" id="9815144at2"/>
<dbReference type="PANTHER" id="PTHR12993:SF11">
    <property type="entry name" value="N-ACETYLGLUCOSAMINYL-PHOSPHATIDYLINOSITOL DE-N-ACETYLASE"/>
    <property type="match status" value="1"/>
</dbReference>
<dbReference type="Gene3D" id="3.40.50.10320">
    <property type="entry name" value="LmbE-like"/>
    <property type="match status" value="1"/>
</dbReference>
<comment type="caution">
    <text evidence="1">The sequence shown here is derived from an EMBL/GenBank/DDBJ whole genome shotgun (WGS) entry which is preliminary data.</text>
</comment>
<dbReference type="InterPro" id="IPR024078">
    <property type="entry name" value="LmbE-like_dom_sf"/>
</dbReference>
<dbReference type="AlphaFoldDB" id="A0A2H3KPR2"/>
<organism evidence="1 2">
    <name type="scientific">Candidatus Chloroploca asiatica</name>
    <dbReference type="NCBI Taxonomy" id="1506545"/>
    <lineage>
        <taxon>Bacteria</taxon>
        <taxon>Bacillati</taxon>
        <taxon>Chloroflexota</taxon>
        <taxon>Chloroflexia</taxon>
        <taxon>Chloroflexales</taxon>
        <taxon>Chloroflexineae</taxon>
        <taxon>Oscillochloridaceae</taxon>
        <taxon>Candidatus Chloroploca</taxon>
    </lineage>
</organism>
<dbReference type="EMBL" id="LYXE01000050">
    <property type="protein sequence ID" value="PDW00263.1"/>
    <property type="molecule type" value="Genomic_DNA"/>
</dbReference>
<evidence type="ECO:0000313" key="1">
    <source>
        <dbReference type="EMBL" id="PDW00263.1"/>
    </source>
</evidence>
<gene>
    <name evidence="1" type="ORF">A9Q02_10625</name>
</gene>
<evidence type="ECO:0000313" key="2">
    <source>
        <dbReference type="Proteomes" id="UP000220922"/>
    </source>
</evidence>
<protein>
    <recommendedName>
        <fullName evidence="3">GlcNAc-PI de-N-acetylase</fullName>
    </recommendedName>
</protein>
<dbReference type="GO" id="GO:0016811">
    <property type="term" value="F:hydrolase activity, acting on carbon-nitrogen (but not peptide) bonds, in linear amides"/>
    <property type="evidence" value="ECO:0007669"/>
    <property type="project" value="TreeGrafter"/>
</dbReference>
<dbReference type="Pfam" id="PF02585">
    <property type="entry name" value="PIG-L"/>
    <property type="match status" value="1"/>
</dbReference>
<reference evidence="1 2" key="1">
    <citation type="submission" date="2016-05" db="EMBL/GenBank/DDBJ databases">
        <authorList>
            <person name="Lavstsen T."/>
            <person name="Jespersen J.S."/>
        </authorList>
    </citation>
    <scope>NUCLEOTIDE SEQUENCE [LARGE SCALE GENOMIC DNA]</scope>
    <source>
        <strain evidence="1 2">B7-9</strain>
    </source>
</reference>
<dbReference type="RefSeq" id="WP_097651221.1">
    <property type="nucleotide sequence ID" value="NZ_LYXE01000050.1"/>
</dbReference>
<name>A0A2H3KPR2_9CHLR</name>